<evidence type="ECO:0000256" key="4">
    <source>
        <dbReference type="PROSITE-ProRule" id="PRU00433"/>
    </source>
</evidence>
<dbReference type="PANTHER" id="PTHR35008">
    <property type="entry name" value="BLL4482 PROTEIN-RELATED"/>
    <property type="match status" value="1"/>
</dbReference>
<gene>
    <name evidence="7" type="ORF">SAMN05421752_101493</name>
</gene>
<organism evidence="7 8">
    <name type="scientific">Natronorubrum thiooxidans</name>
    <dbReference type="NCBI Taxonomy" id="308853"/>
    <lineage>
        <taxon>Archaea</taxon>
        <taxon>Methanobacteriati</taxon>
        <taxon>Methanobacteriota</taxon>
        <taxon>Stenosarchaea group</taxon>
        <taxon>Halobacteria</taxon>
        <taxon>Halobacteriales</taxon>
        <taxon>Natrialbaceae</taxon>
        <taxon>Natronorubrum</taxon>
    </lineage>
</organism>
<dbReference type="STRING" id="308853.SAMN05421752_101493"/>
<feature type="region of interest" description="Disordered" evidence="5">
    <location>
        <begin position="337"/>
        <end position="356"/>
    </location>
</feature>
<accession>A0A1N7CPQ5</accession>
<evidence type="ECO:0000256" key="5">
    <source>
        <dbReference type="SAM" id="MobiDB-lite"/>
    </source>
</evidence>
<dbReference type="Proteomes" id="UP000185936">
    <property type="component" value="Unassembled WGS sequence"/>
</dbReference>
<keyword evidence="2 4" id="KW-0479">Metal-binding</keyword>
<dbReference type="GO" id="GO:0046872">
    <property type="term" value="F:metal ion binding"/>
    <property type="evidence" value="ECO:0007669"/>
    <property type="project" value="UniProtKB-KW"/>
</dbReference>
<feature type="region of interest" description="Disordered" evidence="5">
    <location>
        <begin position="376"/>
        <end position="413"/>
    </location>
</feature>
<dbReference type="InterPro" id="IPR009056">
    <property type="entry name" value="Cyt_c-like_dom"/>
</dbReference>
<dbReference type="Pfam" id="PF21342">
    <property type="entry name" value="SoxA-TsdA_cyt-c"/>
    <property type="match status" value="1"/>
</dbReference>
<evidence type="ECO:0000313" key="7">
    <source>
        <dbReference type="EMBL" id="SIR65455.1"/>
    </source>
</evidence>
<feature type="domain" description="Cytochrome c" evidence="6">
    <location>
        <begin position="252"/>
        <end position="334"/>
    </location>
</feature>
<dbReference type="GO" id="GO:0020037">
    <property type="term" value="F:heme binding"/>
    <property type="evidence" value="ECO:0007669"/>
    <property type="project" value="InterPro"/>
</dbReference>
<evidence type="ECO:0000259" key="6">
    <source>
        <dbReference type="PROSITE" id="PS51007"/>
    </source>
</evidence>
<dbReference type="Pfam" id="PF13442">
    <property type="entry name" value="Cytochrome_CBB3"/>
    <property type="match status" value="1"/>
</dbReference>
<evidence type="ECO:0000256" key="1">
    <source>
        <dbReference type="ARBA" id="ARBA00022617"/>
    </source>
</evidence>
<dbReference type="PANTHER" id="PTHR35008:SF9">
    <property type="entry name" value="CYTOCHROME C DOMAIN-CONTAINING PROTEIN"/>
    <property type="match status" value="1"/>
</dbReference>
<keyword evidence="8" id="KW-1185">Reference proteome</keyword>
<dbReference type="SUPFAM" id="SSF46626">
    <property type="entry name" value="Cytochrome c"/>
    <property type="match status" value="2"/>
</dbReference>
<dbReference type="Gene3D" id="1.10.760.10">
    <property type="entry name" value="Cytochrome c-like domain"/>
    <property type="match status" value="2"/>
</dbReference>
<evidence type="ECO:0000313" key="8">
    <source>
        <dbReference type="Proteomes" id="UP000185936"/>
    </source>
</evidence>
<name>A0A1N7CPQ5_9EURY</name>
<evidence type="ECO:0000256" key="3">
    <source>
        <dbReference type="ARBA" id="ARBA00023004"/>
    </source>
</evidence>
<dbReference type="InterPro" id="IPR036909">
    <property type="entry name" value="Cyt_c-like_dom_sf"/>
</dbReference>
<dbReference type="AlphaFoldDB" id="A0A1N7CPQ5"/>
<evidence type="ECO:0000256" key="2">
    <source>
        <dbReference type="ARBA" id="ARBA00022723"/>
    </source>
</evidence>
<proteinExistence type="predicted"/>
<dbReference type="EMBL" id="FTNR01000001">
    <property type="protein sequence ID" value="SIR65455.1"/>
    <property type="molecule type" value="Genomic_DNA"/>
</dbReference>
<dbReference type="InterPro" id="IPR051459">
    <property type="entry name" value="Cytochrome_c-type_DH"/>
</dbReference>
<protein>
    <submittedName>
        <fullName evidence="7">Thiosulfate dehydrogenase</fullName>
    </submittedName>
</protein>
<keyword evidence="3 4" id="KW-0408">Iron</keyword>
<reference evidence="8" key="1">
    <citation type="submission" date="2017-01" db="EMBL/GenBank/DDBJ databases">
        <authorList>
            <person name="Varghese N."/>
            <person name="Submissions S."/>
        </authorList>
    </citation>
    <scope>NUCLEOTIDE SEQUENCE [LARGE SCALE GENOMIC DNA]</scope>
    <source>
        <strain evidence="8">type strain: HArc-</strain>
    </source>
</reference>
<keyword evidence="1 4" id="KW-0349">Heme</keyword>
<dbReference type="PROSITE" id="PS51007">
    <property type="entry name" value="CYTC"/>
    <property type="match status" value="1"/>
</dbReference>
<feature type="region of interest" description="Disordered" evidence="5">
    <location>
        <begin position="43"/>
        <end position="71"/>
    </location>
</feature>
<sequence length="413" mass="46072">MTHASECIMQKVSGKRIFWAMKRKLLILSGVLVLAVLAGCSAPTAPDDSNGETSDPIEAPAEWPDRNVLDEDLREGESKDDLEYRNETAGEEIQFSPKEMNESTLPENENERELVIYGREIMENTSEELPEHVGNELSCASCHGGSDLGMTQGMVGQDITMIPLVGTHADLPEWTNRRDRMRDSRQRLMGCFDRSMNSQDSEEGTPEYDSREMQAMEAYMQWLSEGVPTKAQPYWSHLNKAEGDERVPVEEINPVRGAELYLENCASCHGDDGQGIEGTATALWGPDSFNDGAGMSRVYTSSAFIREAMPYGAPHTLTDWRDVQDIAGFMNGHDRPEFVGKEDDFPTTGPPEEGVYYERTQGDLGYEMNPMQKKLELAGIPTGTESLSEDDIPDDVDRYDQPLREESVDETGD</sequence>
<feature type="compositionally biased region" description="Basic and acidic residues" evidence="5">
    <location>
        <begin position="395"/>
        <end position="406"/>
    </location>
</feature>
<dbReference type="GO" id="GO:0009055">
    <property type="term" value="F:electron transfer activity"/>
    <property type="evidence" value="ECO:0007669"/>
    <property type="project" value="InterPro"/>
</dbReference>